<dbReference type="Gene3D" id="3.60.15.10">
    <property type="entry name" value="Ribonuclease Z/Hydroxyacylglutathione hydrolase-like"/>
    <property type="match status" value="1"/>
</dbReference>
<keyword evidence="2" id="KW-0378">Hydrolase</keyword>
<dbReference type="InterPro" id="IPR036866">
    <property type="entry name" value="RibonucZ/Hydroxyglut_hydro"/>
</dbReference>
<sequence length="272" mass="30072">MLQFKTEKLTDRVTRIYGFCGELMYLVEGKEKAALLDTGTGIGSLKACVQKLTDKPVMVLLTHGHVDHAMGAPEFEEVYMNHKDDYIYKEHCSLEFRKAGLEGTPLEQEVTAADFIPEAPCGTFRDLKGGDAFDLGGTTIEIYDCTGHTLGSVVMLIPEERSVLLGDACNYFTFMFDDYSTTISEYEESLKRLSGELAGKFDTVYLSHGDGNGHKEIMEDVIAVCEDIKAGNTDDIPFSFMGKRALVAKAVTPQMGRRDGGRGNIVYSKDRI</sequence>
<evidence type="ECO:0000313" key="2">
    <source>
        <dbReference type="EMBL" id="ODM08575.1"/>
    </source>
</evidence>
<evidence type="ECO:0000313" key="3">
    <source>
        <dbReference type="Proteomes" id="UP000094067"/>
    </source>
</evidence>
<dbReference type="PANTHER" id="PTHR42951">
    <property type="entry name" value="METALLO-BETA-LACTAMASE DOMAIN-CONTAINING"/>
    <property type="match status" value="1"/>
</dbReference>
<evidence type="ECO:0000259" key="1">
    <source>
        <dbReference type="SMART" id="SM00849"/>
    </source>
</evidence>
<dbReference type="SUPFAM" id="SSF56281">
    <property type="entry name" value="Metallo-hydrolase/oxidoreductase"/>
    <property type="match status" value="1"/>
</dbReference>
<protein>
    <submittedName>
        <fullName evidence="2">Hydroxyacylglutathione hydrolase</fullName>
        <ecNumber evidence="2">3.1.2.6</ecNumber>
    </submittedName>
</protein>
<comment type="caution">
    <text evidence="2">The sequence shown here is derived from an EMBL/GenBank/DDBJ whole genome shotgun (WGS) entry which is preliminary data.</text>
</comment>
<accession>A0A1E3AIK3</accession>
<dbReference type="RefSeq" id="WP_069150936.1">
    <property type="nucleotide sequence ID" value="NZ_MCGH01000001.1"/>
</dbReference>
<dbReference type="Proteomes" id="UP000094067">
    <property type="component" value="Unassembled WGS sequence"/>
</dbReference>
<gene>
    <name evidence="2" type="primary">gloB_1</name>
    <name evidence="2" type="ORF">BEI61_00204</name>
</gene>
<dbReference type="Pfam" id="PF00753">
    <property type="entry name" value="Lactamase_B"/>
    <property type="match status" value="1"/>
</dbReference>
<reference evidence="2 3" key="1">
    <citation type="submission" date="2016-07" db="EMBL/GenBank/DDBJ databases">
        <title>Characterization of isolates of Eisenbergiella tayi derived from blood cultures, using whole genome sequencing.</title>
        <authorList>
            <person name="Burdz T."/>
            <person name="Wiebe D."/>
            <person name="Huynh C."/>
            <person name="Bernard K."/>
        </authorList>
    </citation>
    <scope>NUCLEOTIDE SEQUENCE [LARGE SCALE GENOMIC DNA]</scope>
    <source>
        <strain evidence="2 3">NML 110608</strain>
    </source>
</reference>
<dbReference type="InterPro" id="IPR050855">
    <property type="entry name" value="NDM-1-like"/>
</dbReference>
<dbReference type="AlphaFoldDB" id="A0A1E3AIK3"/>
<dbReference type="EC" id="3.1.2.6" evidence="2"/>
<dbReference type="GO" id="GO:0004416">
    <property type="term" value="F:hydroxyacylglutathione hydrolase activity"/>
    <property type="evidence" value="ECO:0007669"/>
    <property type="project" value="UniProtKB-EC"/>
</dbReference>
<dbReference type="EMBL" id="MCGH01000001">
    <property type="protein sequence ID" value="ODM08575.1"/>
    <property type="molecule type" value="Genomic_DNA"/>
</dbReference>
<name>A0A1E3AIK3_9FIRM</name>
<organism evidence="2 3">
    <name type="scientific">Eisenbergiella tayi</name>
    <dbReference type="NCBI Taxonomy" id="1432052"/>
    <lineage>
        <taxon>Bacteria</taxon>
        <taxon>Bacillati</taxon>
        <taxon>Bacillota</taxon>
        <taxon>Clostridia</taxon>
        <taxon>Lachnospirales</taxon>
        <taxon>Lachnospiraceae</taxon>
        <taxon>Eisenbergiella</taxon>
    </lineage>
</organism>
<feature type="domain" description="Metallo-beta-lactamase" evidence="1">
    <location>
        <begin position="21"/>
        <end position="208"/>
    </location>
</feature>
<proteinExistence type="predicted"/>
<dbReference type="SMART" id="SM00849">
    <property type="entry name" value="Lactamase_B"/>
    <property type="match status" value="1"/>
</dbReference>
<dbReference type="PANTHER" id="PTHR42951:SF22">
    <property type="entry name" value="METALLO BETA-LACTAMASE SUPERFAMILY LIPOPROTEIN"/>
    <property type="match status" value="1"/>
</dbReference>
<dbReference type="InterPro" id="IPR001279">
    <property type="entry name" value="Metallo-B-lactamas"/>
</dbReference>